<organism evidence="2 3">
    <name type="scientific">Elsinoe australis</name>
    <dbReference type="NCBI Taxonomy" id="40998"/>
    <lineage>
        <taxon>Eukaryota</taxon>
        <taxon>Fungi</taxon>
        <taxon>Dikarya</taxon>
        <taxon>Ascomycota</taxon>
        <taxon>Pezizomycotina</taxon>
        <taxon>Dothideomycetes</taxon>
        <taxon>Dothideomycetidae</taxon>
        <taxon>Myriangiales</taxon>
        <taxon>Elsinoaceae</taxon>
        <taxon>Elsinoe</taxon>
    </lineage>
</organism>
<protein>
    <recommendedName>
        <fullName evidence="1">DAGKc domain-containing protein</fullName>
    </recommendedName>
</protein>
<evidence type="ECO:0000313" key="2">
    <source>
        <dbReference type="EMBL" id="PSK58727.1"/>
    </source>
</evidence>
<dbReference type="EMBL" id="NHZQ01000016">
    <property type="protein sequence ID" value="PSK58727.1"/>
    <property type="molecule type" value="Genomic_DNA"/>
</dbReference>
<dbReference type="GO" id="GO:0005737">
    <property type="term" value="C:cytoplasm"/>
    <property type="evidence" value="ECO:0007669"/>
    <property type="project" value="TreeGrafter"/>
</dbReference>
<dbReference type="PANTHER" id="PTHR12358">
    <property type="entry name" value="SPHINGOSINE KINASE"/>
    <property type="match status" value="1"/>
</dbReference>
<evidence type="ECO:0000313" key="3">
    <source>
        <dbReference type="Proteomes" id="UP000243723"/>
    </source>
</evidence>
<dbReference type="InterPro" id="IPR017438">
    <property type="entry name" value="ATP-NAD_kinase_N"/>
</dbReference>
<dbReference type="SUPFAM" id="SSF111331">
    <property type="entry name" value="NAD kinase/diacylglycerol kinase-like"/>
    <property type="match status" value="1"/>
</dbReference>
<dbReference type="PROSITE" id="PS50146">
    <property type="entry name" value="DAGK"/>
    <property type="match status" value="1"/>
</dbReference>
<evidence type="ECO:0000259" key="1">
    <source>
        <dbReference type="PROSITE" id="PS50146"/>
    </source>
</evidence>
<dbReference type="GO" id="GO:0016020">
    <property type="term" value="C:membrane"/>
    <property type="evidence" value="ECO:0007669"/>
    <property type="project" value="TreeGrafter"/>
</dbReference>
<dbReference type="Gene3D" id="2.60.200.40">
    <property type="match status" value="1"/>
</dbReference>
<dbReference type="GO" id="GO:0001727">
    <property type="term" value="F:lipid kinase activity"/>
    <property type="evidence" value="ECO:0007669"/>
    <property type="project" value="TreeGrafter"/>
</dbReference>
<gene>
    <name evidence="2" type="ORF">B9Z65_6742</name>
</gene>
<dbReference type="PANTHER" id="PTHR12358:SF108">
    <property type="entry name" value="DAGKC DOMAIN-CONTAINING PROTEIN"/>
    <property type="match status" value="1"/>
</dbReference>
<dbReference type="Pfam" id="PF00781">
    <property type="entry name" value="DAGK_cat"/>
    <property type="match status" value="1"/>
</dbReference>
<dbReference type="InterPro" id="IPR050187">
    <property type="entry name" value="Lipid_Phosphate_FormReg"/>
</dbReference>
<feature type="domain" description="DAGKc" evidence="1">
    <location>
        <begin position="107"/>
        <end position="252"/>
    </location>
</feature>
<dbReference type="InterPro" id="IPR016064">
    <property type="entry name" value="NAD/diacylglycerol_kinase_sf"/>
</dbReference>
<accession>A0A2P8AE25</accession>
<name>A0A2P8AE25_9PEZI</name>
<dbReference type="InterPro" id="IPR001206">
    <property type="entry name" value="Diacylglycerol_kinase_cat_dom"/>
</dbReference>
<dbReference type="Gene3D" id="3.40.50.10330">
    <property type="entry name" value="Probable inorganic polyphosphate/atp-NAD kinase, domain 1"/>
    <property type="match status" value="1"/>
</dbReference>
<dbReference type="AlphaFoldDB" id="A0A2P8AE25"/>
<comment type="caution">
    <text evidence="2">The sequence shown here is derived from an EMBL/GenBank/DDBJ whole genome shotgun (WGS) entry which is preliminary data.</text>
</comment>
<keyword evidence="3" id="KW-1185">Reference proteome</keyword>
<sequence length="461" mass="50749">MTDVTRGTANGADGTWMFKDGVDGEKKLAFLRDTAGEPVLGFELDSKEVVGVIGEEQNHQIIYTSLRENDEVTKTDVPVVHTVKANNPPPSFLQKFAVIRSKSILYAPESTISVIRSTESGAKQAVEFCEKAVRPALNHLGILDHAAFHTTQSAETITDLTKSEILQRANEGVEQTIILLSGDGGTIDVVNTLCGGSRTSTYKRPTLITLPLGTGNALSNSYRYNVDSTWGLATLARGERRPLPTFRVTFSSGTRLVTNEGREERELSQHAGKPTIFGVVVCSWGLHASLVADSDTAHYRQFGAERFQMVAKELLSPADGSEHHAYKGKLQVKDPYTNQWEESGGSEHSYVLATMVSNLEKTFTISPDSKTLDGMMRLIKLPVMNGAQLMEVMTAAYQDGKHVTMDNVGYREIEGLRIDFEEDDGRWRRVCIDGKIVRVENGGWMSVEKETESLVDIACLQ</sequence>
<dbReference type="OrthoDB" id="3853857at2759"/>
<dbReference type="GO" id="GO:0046512">
    <property type="term" value="P:sphingosine biosynthetic process"/>
    <property type="evidence" value="ECO:0007669"/>
    <property type="project" value="TreeGrafter"/>
</dbReference>
<reference evidence="2 3" key="1">
    <citation type="submission" date="2017-05" db="EMBL/GenBank/DDBJ databases">
        <title>Draft genome sequence of Elsinoe australis.</title>
        <authorList>
            <person name="Cheng Q."/>
        </authorList>
    </citation>
    <scope>NUCLEOTIDE SEQUENCE [LARGE SCALE GENOMIC DNA]</scope>
    <source>
        <strain evidence="2 3">NL1</strain>
    </source>
</reference>
<proteinExistence type="predicted"/>
<dbReference type="Proteomes" id="UP000243723">
    <property type="component" value="Unassembled WGS sequence"/>
</dbReference>